<comment type="caution">
    <text evidence="1">The sequence shown here is derived from an EMBL/GenBank/DDBJ whole genome shotgun (WGS) entry which is preliminary data.</text>
</comment>
<protein>
    <submittedName>
        <fullName evidence="1">Uncharacterized protein</fullName>
    </submittedName>
</protein>
<organism evidence="1 2">
    <name type="scientific">Eretmocerus hayati</name>
    <dbReference type="NCBI Taxonomy" id="131215"/>
    <lineage>
        <taxon>Eukaryota</taxon>
        <taxon>Metazoa</taxon>
        <taxon>Ecdysozoa</taxon>
        <taxon>Arthropoda</taxon>
        <taxon>Hexapoda</taxon>
        <taxon>Insecta</taxon>
        <taxon>Pterygota</taxon>
        <taxon>Neoptera</taxon>
        <taxon>Endopterygota</taxon>
        <taxon>Hymenoptera</taxon>
        <taxon>Apocrita</taxon>
        <taxon>Proctotrupomorpha</taxon>
        <taxon>Chalcidoidea</taxon>
        <taxon>Aphelinidae</taxon>
        <taxon>Aphelininae</taxon>
        <taxon>Eretmocerus</taxon>
    </lineage>
</organism>
<gene>
    <name evidence="1" type="ORF">QAD02_003469</name>
</gene>
<dbReference type="EMBL" id="CM056743">
    <property type="protein sequence ID" value="KAJ8672210.1"/>
    <property type="molecule type" value="Genomic_DNA"/>
</dbReference>
<evidence type="ECO:0000313" key="2">
    <source>
        <dbReference type="Proteomes" id="UP001239111"/>
    </source>
</evidence>
<dbReference type="Proteomes" id="UP001239111">
    <property type="component" value="Chromosome 3"/>
</dbReference>
<evidence type="ECO:0000313" key="1">
    <source>
        <dbReference type="EMBL" id="KAJ8672210.1"/>
    </source>
</evidence>
<name>A0ACC2NRQ3_9HYME</name>
<reference evidence="1" key="1">
    <citation type="submission" date="2023-04" db="EMBL/GenBank/DDBJ databases">
        <title>A chromosome-level genome assembly of the parasitoid wasp Eretmocerus hayati.</title>
        <authorList>
            <person name="Zhong Y."/>
            <person name="Liu S."/>
            <person name="Liu Y."/>
        </authorList>
    </citation>
    <scope>NUCLEOTIDE SEQUENCE</scope>
    <source>
        <strain evidence="1">ZJU_SS_LIU_2023</strain>
    </source>
</reference>
<accession>A0ACC2NRQ3</accession>
<keyword evidence="2" id="KW-1185">Reference proteome</keyword>
<proteinExistence type="predicted"/>
<sequence>MEIVNGTSFPTLNHNIKSDPAKEEDGQELAARDHVRNVSVLKKSSGTFLIQAQIIRQTSINTTPYRVQLHLNSSKHIVGTTCTCVSNESVKCKHIYALIHYINYHESLPKTDFPQELCKPTPLQFAKEKYSKGNDASKMFGTIQKPRVTPYPELRLKDLKARSPLRNLYVSAARFKAQPIIQVPLRLLIKEAKLELQRDDCEAIVVNLFIHEEEFGIYSHSYVFTGDLQIFYDEKIVLSRESSIQLSYESIEQSDSDISHNARCSRVTASKSAHSIKTLTKKTAESLALDMMMNKKIDSPARRYGKLNEKRAKELYTKLYGYVLIDVGVIISYE</sequence>